<feature type="binding site" evidence="8">
    <location>
        <position position="14"/>
    </location>
    <ligand>
        <name>[4Fe-4S] cluster</name>
        <dbReference type="ChEBI" id="CHEBI:49883"/>
        <label>1</label>
    </ligand>
</feature>
<evidence type="ECO:0000259" key="10">
    <source>
        <dbReference type="PROSITE" id="PS50926"/>
    </source>
</evidence>
<dbReference type="EC" id="2.8.4.4" evidence="8"/>
<evidence type="ECO:0000256" key="9">
    <source>
        <dbReference type="SAM" id="MobiDB-lite"/>
    </source>
</evidence>
<evidence type="ECO:0000256" key="8">
    <source>
        <dbReference type="HAMAP-Rule" id="MF_01865"/>
    </source>
</evidence>
<feature type="domain" description="Radical SAM core" evidence="12">
    <location>
        <begin position="182"/>
        <end position="413"/>
    </location>
</feature>
<dbReference type="PROSITE" id="PS51449">
    <property type="entry name" value="MTTASE_N"/>
    <property type="match status" value="1"/>
</dbReference>
<dbReference type="Gene3D" id="2.40.50.140">
    <property type="entry name" value="Nucleic acid-binding proteins"/>
    <property type="match status" value="1"/>
</dbReference>
<sequence>MPERRTVALVTLGCARNEVDSEELAGRLAADGWELVEEAADADVAVVNTCGFVEAAKKDSVDALLEANDLKDHGRTQAVVAVGCMAERYGKELAEALPEADGVLGFDDYGDISDRLQTILSGGIHASHTPRDRRKLLPISPAERQDATSVALPGHAQDTAPEDLPEGVAPASGPRAPLRRRLDSSPVASVKLASGCDRRCSFCAIPSFRGSFISRRPSDVLGETRWLAEQGVKEIMLVSENNTSYGKDLGDIRLLETLLPELAAVDGIERIRVSYLQPAEMRPGLIDVLTSTEKVAPYFDLSFQHSAPGVLRAMRRFGDTDRFLELLETIRGKAPQAGARSNFIVGFPGETEEDLAELERFLSAARLDAIGVFGYSDEDGTEAAGYEDKVDPEVVAERLERVSRLAEELTAQRAEERLGEVVEVLVEEIDDTGAVLGRGAHQAPETDGQTLLRTDGEPEVGRMVEAKVIATEGVDLVAEPLEPLERQDGGASTGEAGR</sequence>
<dbReference type="Pfam" id="PF00919">
    <property type="entry name" value="UPF0004"/>
    <property type="match status" value="1"/>
</dbReference>
<dbReference type="HAMAP" id="MF_01865">
    <property type="entry name" value="MTTase_RimO"/>
    <property type="match status" value="1"/>
</dbReference>
<dbReference type="Proteomes" id="UP000281594">
    <property type="component" value="Unassembled WGS sequence"/>
</dbReference>
<evidence type="ECO:0000313" key="14">
    <source>
        <dbReference type="Proteomes" id="UP000281594"/>
    </source>
</evidence>
<comment type="function">
    <text evidence="8">Catalyzes the methylthiolation of an aspartic acid residue of ribosomal protein uS12.</text>
</comment>
<keyword evidence="7 8" id="KW-0411">Iron-sulfur</keyword>
<keyword evidence="3 8" id="KW-0808">Transferase</keyword>
<feature type="region of interest" description="Disordered" evidence="9">
    <location>
        <begin position="479"/>
        <end position="498"/>
    </location>
</feature>
<evidence type="ECO:0000256" key="3">
    <source>
        <dbReference type="ARBA" id="ARBA00022679"/>
    </source>
</evidence>
<dbReference type="PROSITE" id="PS01278">
    <property type="entry name" value="MTTASE_RADICAL"/>
    <property type="match status" value="1"/>
</dbReference>
<dbReference type="Pfam" id="PF04055">
    <property type="entry name" value="Radical_SAM"/>
    <property type="match status" value="1"/>
</dbReference>
<dbReference type="GO" id="GO:0103039">
    <property type="term" value="F:protein methylthiotransferase activity"/>
    <property type="evidence" value="ECO:0007669"/>
    <property type="project" value="UniProtKB-EC"/>
</dbReference>
<evidence type="ECO:0000256" key="5">
    <source>
        <dbReference type="ARBA" id="ARBA00022723"/>
    </source>
</evidence>
<dbReference type="RefSeq" id="WP_121825440.1">
    <property type="nucleotide sequence ID" value="NC_022785.1"/>
</dbReference>
<keyword evidence="13" id="KW-0687">Ribonucleoprotein</keyword>
<keyword evidence="1 8" id="KW-0004">4Fe-4S</keyword>
<evidence type="ECO:0000256" key="4">
    <source>
        <dbReference type="ARBA" id="ARBA00022691"/>
    </source>
</evidence>
<dbReference type="InterPro" id="IPR013848">
    <property type="entry name" value="Methylthiotransferase_N"/>
</dbReference>
<dbReference type="InterPro" id="IPR058240">
    <property type="entry name" value="rSAM_sf"/>
</dbReference>
<dbReference type="InterPro" id="IPR020612">
    <property type="entry name" value="Methylthiotransferase_CS"/>
</dbReference>
<protein>
    <recommendedName>
        <fullName evidence="8">Ribosomal protein uS12 methylthiotransferase RimO</fullName>
        <shortName evidence="8">uS12 MTTase</shortName>
        <shortName evidence="8">uS12 methylthiotransferase</shortName>
        <ecNumber evidence="8">2.8.4.4</ecNumber>
    </recommendedName>
    <alternativeName>
        <fullName evidence="8">Ribosomal protein uS12 (aspartate-C(3))-methylthiotransferase</fullName>
    </alternativeName>
    <alternativeName>
        <fullName evidence="8">Ribosome maturation factor RimO</fullName>
    </alternativeName>
</protein>
<feature type="region of interest" description="Disordered" evidence="9">
    <location>
        <begin position="145"/>
        <end position="180"/>
    </location>
</feature>
<keyword evidence="5 8" id="KW-0479">Metal-binding</keyword>
<dbReference type="PROSITE" id="PS51918">
    <property type="entry name" value="RADICAL_SAM"/>
    <property type="match status" value="1"/>
</dbReference>
<dbReference type="SFLD" id="SFLDG01061">
    <property type="entry name" value="methylthiotransferase"/>
    <property type="match status" value="1"/>
</dbReference>
<comment type="similarity">
    <text evidence="8">Belongs to the methylthiotransferase family. RimO subfamily.</text>
</comment>
<keyword evidence="2 8" id="KW-0963">Cytoplasm</keyword>
<dbReference type="InterPro" id="IPR006638">
    <property type="entry name" value="Elp3/MiaA/NifB-like_rSAM"/>
</dbReference>
<dbReference type="PANTHER" id="PTHR43837:SF1">
    <property type="entry name" value="RIBOSOMAL PROTEIN US12 METHYLTHIOTRANSFERASE RIMO"/>
    <property type="match status" value="1"/>
</dbReference>
<dbReference type="GO" id="GO:0005829">
    <property type="term" value="C:cytosol"/>
    <property type="evidence" value="ECO:0007669"/>
    <property type="project" value="TreeGrafter"/>
</dbReference>
<dbReference type="InterPro" id="IPR007197">
    <property type="entry name" value="rSAM"/>
</dbReference>
<dbReference type="Gene3D" id="3.80.30.20">
    <property type="entry name" value="tm_1862 like domain"/>
    <property type="match status" value="1"/>
</dbReference>
<name>A0A3L8R0Y0_STRRN</name>
<dbReference type="SUPFAM" id="SSF102114">
    <property type="entry name" value="Radical SAM enzymes"/>
    <property type="match status" value="1"/>
</dbReference>
<organism evidence="13 14">
    <name type="scientific">Streptomyces rapamycinicus (strain ATCC 29253 / DSM 41530 / NRRL 5491 / AYB-994)</name>
    <name type="common">Streptomyces hygroscopicus (strain ATCC 29253)</name>
    <dbReference type="NCBI Taxonomy" id="1343740"/>
    <lineage>
        <taxon>Bacteria</taxon>
        <taxon>Bacillati</taxon>
        <taxon>Actinomycetota</taxon>
        <taxon>Actinomycetes</taxon>
        <taxon>Kitasatosporales</taxon>
        <taxon>Streptomycetaceae</taxon>
        <taxon>Streptomyces</taxon>
        <taxon>Streptomyces violaceusniger group</taxon>
    </lineage>
</organism>
<feature type="binding site" evidence="8">
    <location>
        <position position="50"/>
    </location>
    <ligand>
        <name>[4Fe-4S] cluster</name>
        <dbReference type="ChEBI" id="CHEBI:49883"/>
        <label>1</label>
    </ligand>
</feature>
<accession>A0A3L8R0Y0</accession>
<dbReference type="Gene3D" id="3.40.50.12160">
    <property type="entry name" value="Methylthiotransferase, N-terminal domain"/>
    <property type="match status" value="1"/>
</dbReference>
<keyword evidence="13" id="KW-0689">Ribosomal protein</keyword>
<dbReference type="InterPro" id="IPR038135">
    <property type="entry name" value="Methylthiotransferase_N_sf"/>
</dbReference>
<gene>
    <name evidence="8" type="primary">rimO</name>
    <name evidence="13" type="ORF">D3C57_128420</name>
</gene>
<evidence type="ECO:0000259" key="11">
    <source>
        <dbReference type="PROSITE" id="PS51449"/>
    </source>
</evidence>
<evidence type="ECO:0000256" key="6">
    <source>
        <dbReference type="ARBA" id="ARBA00023004"/>
    </source>
</evidence>
<dbReference type="Pfam" id="PF18693">
    <property type="entry name" value="TRAM_2"/>
    <property type="match status" value="1"/>
</dbReference>
<dbReference type="FunFam" id="3.40.50.12160:FF:000007">
    <property type="entry name" value="Ribosomal protein S12 methylthiotransferase RimO"/>
    <property type="match status" value="1"/>
</dbReference>
<dbReference type="GO" id="GO:0005840">
    <property type="term" value="C:ribosome"/>
    <property type="evidence" value="ECO:0007669"/>
    <property type="project" value="UniProtKB-KW"/>
</dbReference>
<dbReference type="SFLD" id="SFLDS00029">
    <property type="entry name" value="Radical_SAM"/>
    <property type="match status" value="1"/>
</dbReference>
<dbReference type="NCBIfam" id="TIGR01125">
    <property type="entry name" value="30S ribosomal protein S12 methylthiotransferase RimO"/>
    <property type="match status" value="1"/>
</dbReference>
<dbReference type="GO" id="GO:0035599">
    <property type="term" value="F:aspartic acid methylthiotransferase activity"/>
    <property type="evidence" value="ECO:0007669"/>
    <property type="project" value="TreeGrafter"/>
</dbReference>
<dbReference type="FunFam" id="3.80.30.20:FF:000001">
    <property type="entry name" value="tRNA-2-methylthio-N(6)-dimethylallyladenosine synthase 2"/>
    <property type="match status" value="1"/>
</dbReference>
<dbReference type="PROSITE" id="PS50926">
    <property type="entry name" value="TRAM"/>
    <property type="match status" value="1"/>
</dbReference>
<feature type="binding site" evidence="8">
    <location>
        <position position="196"/>
    </location>
    <ligand>
        <name>[4Fe-4S] cluster</name>
        <dbReference type="ChEBI" id="CHEBI:49883"/>
        <label>2</label>
        <note>4Fe-4S-S-AdoMet</note>
    </ligand>
</feature>
<dbReference type="SFLD" id="SFLDG01082">
    <property type="entry name" value="B12-binding_domain_containing"/>
    <property type="match status" value="1"/>
</dbReference>
<feature type="binding site" evidence="8">
    <location>
        <position position="203"/>
    </location>
    <ligand>
        <name>[4Fe-4S] cluster</name>
        <dbReference type="ChEBI" id="CHEBI:49883"/>
        <label>2</label>
        <note>4Fe-4S-S-AdoMet</note>
    </ligand>
</feature>
<dbReference type="SMART" id="SM00729">
    <property type="entry name" value="Elp3"/>
    <property type="match status" value="1"/>
</dbReference>
<keyword evidence="4 8" id="KW-0949">S-adenosyl-L-methionine</keyword>
<evidence type="ECO:0000256" key="7">
    <source>
        <dbReference type="ARBA" id="ARBA00023014"/>
    </source>
</evidence>
<dbReference type="STRING" id="1343740.M271_15175"/>
<proteinExistence type="inferred from homology"/>
<dbReference type="NCBIfam" id="TIGR00089">
    <property type="entry name" value="MiaB/RimO family radical SAM methylthiotransferase"/>
    <property type="match status" value="1"/>
</dbReference>
<evidence type="ECO:0000256" key="2">
    <source>
        <dbReference type="ARBA" id="ARBA00022490"/>
    </source>
</evidence>
<evidence type="ECO:0000256" key="1">
    <source>
        <dbReference type="ARBA" id="ARBA00022485"/>
    </source>
</evidence>
<dbReference type="AlphaFoldDB" id="A0A3L8R0Y0"/>
<comment type="cofactor">
    <cofactor evidence="8">
        <name>[4Fe-4S] cluster</name>
        <dbReference type="ChEBI" id="CHEBI:49883"/>
    </cofactor>
    <text evidence="8">Binds 2 [4Fe-4S] clusters. One cluster is coordinated with 3 cysteines and an exchangeable S-adenosyl-L-methionine.</text>
</comment>
<dbReference type="PANTHER" id="PTHR43837">
    <property type="entry name" value="RIBOSOMAL PROTEIN S12 METHYLTHIOTRANSFERASE RIMO"/>
    <property type="match status" value="1"/>
</dbReference>
<keyword evidence="6 8" id="KW-0408">Iron</keyword>
<dbReference type="GO" id="GO:0046872">
    <property type="term" value="F:metal ion binding"/>
    <property type="evidence" value="ECO:0007669"/>
    <property type="project" value="UniProtKB-KW"/>
</dbReference>
<dbReference type="GO" id="GO:0051539">
    <property type="term" value="F:4 iron, 4 sulfur cluster binding"/>
    <property type="evidence" value="ECO:0007669"/>
    <property type="project" value="UniProtKB-UniRule"/>
</dbReference>
<feature type="domain" description="MTTase N-terminal" evidence="11">
    <location>
        <begin position="5"/>
        <end position="121"/>
    </location>
</feature>
<dbReference type="InterPro" id="IPR005840">
    <property type="entry name" value="Ribosomal_uS12_MeSTrfase_RimO"/>
</dbReference>
<dbReference type="CDD" id="cd01335">
    <property type="entry name" value="Radical_SAM"/>
    <property type="match status" value="1"/>
</dbReference>
<dbReference type="InterPro" id="IPR023404">
    <property type="entry name" value="rSAM_horseshoe"/>
</dbReference>
<evidence type="ECO:0000259" key="12">
    <source>
        <dbReference type="PROSITE" id="PS51918"/>
    </source>
</evidence>
<dbReference type="InterPro" id="IPR012340">
    <property type="entry name" value="NA-bd_OB-fold"/>
</dbReference>
<dbReference type="GO" id="GO:0035600">
    <property type="term" value="P:tRNA methylthiolation"/>
    <property type="evidence" value="ECO:0007669"/>
    <property type="project" value="UniProtKB-ARBA"/>
</dbReference>
<dbReference type="SFLD" id="SFLDF00274">
    <property type="entry name" value="ribosomal_protein_S12_methylth"/>
    <property type="match status" value="1"/>
</dbReference>
<comment type="subcellular location">
    <subcellularLocation>
        <location evidence="8">Cytoplasm</location>
    </subcellularLocation>
</comment>
<dbReference type="InterPro" id="IPR005839">
    <property type="entry name" value="Methylthiotransferase"/>
</dbReference>
<reference evidence="13 14" key="1">
    <citation type="journal article" date="2018" name="J. Biol. Chem.">
        <title>Discovery of the actinoplanic acid pathway in Streptomyces rapamycinicus reveals a genetically conserved synergism with rapamycin.</title>
        <authorList>
            <person name="Mrak P."/>
            <person name="Krastel P."/>
            <person name="Pivk Lukancic P."/>
            <person name="Tao J."/>
            <person name="Pistorius D."/>
            <person name="Moore C.M."/>
        </authorList>
    </citation>
    <scope>NUCLEOTIDE SEQUENCE [LARGE SCALE GENOMIC DNA]</scope>
    <source>
        <strain evidence="13 14">NRRL 5491</strain>
    </source>
</reference>
<feature type="binding site" evidence="8">
    <location>
        <position position="200"/>
    </location>
    <ligand>
        <name>[4Fe-4S] cluster</name>
        <dbReference type="ChEBI" id="CHEBI:49883"/>
        <label>2</label>
        <note>4Fe-4S-S-AdoMet</note>
    </ligand>
</feature>
<comment type="catalytic activity">
    <reaction evidence="8">
        <text>L-aspartate(89)-[ribosomal protein uS12]-hydrogen + (sulfur carrier)-SH + AH2 + 2 S-adenosyl-L-methionine = 3-methylsulfanyl-L-aspartate(89)-[ribosomal protein uS12]-hydrogen + (sulfur carrier)-H + 5'-deoxyadenosine + L-methionine + A + S-adenosyl-L-homocysteine + 2 H(+)</text>
        <dbReference type="Rhea" id="RHEA:37087"/>
        <dbReference type="Rhea" id="RHEA-COMP:10460"/>
        <dbReference type="Rhea" id="RHEA-COMP:10461"/>
        <dbReference type="Rhea" id="RHEA-COMP:14737"/>
        <dbReference type="Rhea" id="RHEA-COMP:14739"/>
        <dbReference type="ChEBI" id="CHEBI:13193"/>
        <dbReference type="ChEBI" id="CHEBI:15378"/>
        <dbReference type="ChEBI" id="CHEBI:17319"/>
        <dbReference type="ChEBI" id="CHEBI:17499"/>
        <dbReference type="ChEBI" id="CHEBI:29917"/>
        <dbReference type="ChEBI" id="CHEBI:29961"/>
        <dbReference type="ChEBI" id="CHEBI:57844"/>
        <dbReference type="ChEBI" id="CHEBI:57856"/>
        <dbReference type="ChEBI" id="CHEBI:59789"/>
        <dbReference type="ChEBI" id="CHEBI:64428"/>
        <dbReference type="ChEBI" id="CHEBI:73599"/>
        <dbReference type="EC" id="2.8.4.4"/>
    </reaction>
</comment>
<comment type="caution">
    <text evidence="13">The sequence shown here is derived from an EMBL/GenBank/DDBJ whole genome shotgun (WGS) entry which is preliminary data.</text>
</comment>
<dbReference type="InterPro" id="IPR002792">
    <property type="entry name" value="TRAM_dom"/>
</dbReference>
<evidence type="ECO:0000313" key="13">
    <source>
        <dbReference type="EMBL" id="RLV73228.1"/>
    </source>
</evidence>
<feature type="domain" description="TRAM" evidence="10">
    <location>
        <begin position="415"/>
        <end position="482"/>
    </location>
</feature>
<feature type="binding site" evidence="8">
    <location>
        <position position="84"/>
    </location>
    <ligand>
        <name>[4Fe-4S] cluster</name>
        <dbReference type="ChEBI" id="CHEBI:49883"/>
        <label>1</label>
    </ligand>
</feature>
<dbReference type="EMBL" id="QYCY01000002">
    <property type="protein sequence ID" value="RLV73228.1"/>
    <property type="molecule type" value="Genomic_DNA"/>
</dbReference>